<dbReference type="AlphaFoldDB" id="A0A317KXW3"/>
<dbReference type="InterPro" id="IPR016181">
    <property type="entry name" value="Acyl_CoA_acyltransferase"/>
</dbReference>
<dbReference type="Gene3D" id="3.40.630.30">
    <property type="match status" value="1"/>
</dbReference>
<reference evidence="2 3" key="1">
    <citation type="submission" date="2018-05" db="EMBL/GenBank/DDBJ databases">
        <title>Genomic analysis of Gracilibacillus dipsosauri DD1 reveals novel features of a salt-tolerant amylase.</title>
        <authorList>
            <person name="Deutch C.E."/>
            <person name="Yang S."/>
        </authorList>
    </citation>
    <scope>NUCLEOTIDE SEQUENCE [LARGE SCALE GENOMIC DNA]</scope>
    <source>
        <strain evidence="2 3">DD1</strain>
    </source>
</reference>
<dbReference type="InterPro" id="IPR020036">
    <property type="entry name" value="PseH"/>
</dbReference>
<dbReference type="NCBIfam" id="TIGR03585">
    <property type="entry name" value="PseH"/>
    <property type="match status" value="1"/>
</dbReference>
<sequence length="181" mass="21325">MDEFTLKALSEKELSLILQWRNSKRVRAFMYDDHLITWKEHLEWFQHLMNNPQKKVMIFYHGNQPLGLVQFFDMDQTHARCYWGFYIGEEAAPKGTGTMMGILALDKMFQEEGMHKICAEVIQTNEVSLHFHKKLGFEAEGKFVEHVRKEGLFIDVIPMALLHEQWKIVREGLLENKGGKR</sequence>
<organism evidence="2 3">
    <name type="scientific">Gracilibacillus dipsosauri</name>
    <dbReference type="NCBI Taxonomy" id="178340"/>
    <lineage>
        <taxon>Bacteria</taxon>
        <taxon>Bacillati</taxon>
        <taxon>Bacillota</taxon>
        <taxon>Bacilli</taxon>
        <taxon>Bacillales</taxon>
        <taxon>Bacillaceae</taxon>
        <taxon>Gracilibacillus</taxon>
    </lineage>
</organism>
<accession>A0A317KXW3</accession>
<dbReference type="Pfam" id="PF13302">
    <property type="entry name" value="Acetyltransf_3"/>
    <property type="match status" value="1"/>
</dbReference>
<dbReference type="PROSITE" id="PS51186">
    <property type="entry name" value="GNAT"/>
    <property type="match status" value="1"/>
</dbReference>
<keyword evidence="3" id="KW-1185">Reference proteome</keyword>
<feature type="domain" description="N-acetyltransferase" evidence="1">
    <location>
        <begin position="4"/>
        <end position="164"/>
    </location>
</feature>
<dbReference type="Proteomes" id="UP000245624">
    <property type="component" value="Unassembled WGS sequence"/>
</dbReference>
<dbReference type="PANTHER" id="PTHR43415">
    <property type="entry name" value="SPERMIDINE N(1)-ACETYLTRANSFERASE"/>
    <property type="match status" value="1"/>
</dbReference>
<proteinExistence type="predicted"/>
<evidence type="ECO:0000313" key="3">
    <source>
        <dbReference type="Proteomes" id="UP000245624"/>
    </source>
</evidence>
<dbReference type="PANTHER" id="PTHR43415:SF3">
    <property type="entry name" value="GNAT-FAMILY ACETYLTRANSFERASE"/>
    <property type="match status" value="1"/>
</dbReference>
<dbReference type="InterPro" id="IPR000182">
    <property type="entry name" value="GNAT_dom"/>
</dbReference>
<evidence type="ECO:0000259" key="1">
    <source>
        <dbReference type="PROSITE" id="PS51186"/>
    </source>
</evidence>
<dbReference type="RefSeq" id="WP_054859076.1">
    <property type="nucleotide sequence ID" value="NZ_QGTD01000008.1"/>
</dbReference>
<name>A0A317KXW3_9BACI</name>
<dbReference type="OrthoDB" id="9795206at2"/>
<comment type="caution">
    <text evidence="2">The sequence shown here is derived from an EMBL/GenBank/DDBJ whole genome shotgun (WGS) entry which is preliminary data.</text>
</comment>
<dbReference type="GO" id="GO:0016747">
    <property type="term" value="F:acyltransferase activity, transferring groups other than amino-acyl groups"/>
    <property type="evidence" value="ECO:0007669"/>
    <property type="project" value="InterPro"/>
</dbReference>
<dbReference type="SUPFAM" id="SSF55729">
    <property type="entry name" value="Acyl-CoA N-acyltransferases (Nat)"/>
    <property type="match status" value="1"/>
</dbReference>
<protein>
    <submittedName>
        <fullName evidence="2">UDP-4-amino-4, 6-dideoxy-N-acetyl-beta-L-altrosamine N-acetyltransferase</fullName>
    </submittedName>
</protein>
<dbReference type="EMBL" id="QGTD01000008">
    <property type="protein sequence ID" value="PWU68245.1"/>
    <property type="molecule type" value="Genomic_DNA"/>
</dbReference>
<evidence type="ECO:0000313" key="2">
    <source>
        <dbReference type="EMBL" id="PWU68245.1"/>
    </source>
</evidence>
<keyword evidence="2" id="KW-0808">Transferase</keyword>
<gene>
    <name evidence="2" type="primary">pseH</name>
    <name evidence="2" type="ORF">DLJ74_07250</name>
</gene>